<dbReference type="EMBL" id="JARJBC010000020">
    <property type="protein sequence ID" value="MDF3292821.1"/>
    <property type="molecule type" value="Genomic_DNA"/>
</dbReference>
<protein>
    <recommendedName>
        <fullName evidence="1">MgtC-like C-terminal domain-containing protein</fullName>
    </recommendedName>
</protein>
<organism evidence="2 3">
    <name type="scientific">Streptomyces silvisoli</name>
    <dbReference type="NCBI Taxonomy" id="3034235"/>
    <lineage>
        <taxon>Bacteria</taxon>
        <taxon>Bacillati</taxon>
        <taxon>Actinomycetota</taxon>
        <taxon>Actinomycetes</taxon>
        <taxon>Kitasatosporales</taxon>
        <taxon>Streptomycetaceae</taxon>
        <taxon>Streptomyces</taxon>
    </lineage>
</organism>
<feature type="domain" description="MgtC-like C-terminal" evidence="1">
    <location>
        <begin position="64"/>
        <end position="137"/>
    </location>
</feature>
<sequence>MTATITTVRFLRPSSTTRLRRFLADALNRIADAPLHSPVVTALRPTARAATLPHGACQRSSVTLHLACDVRQEGRVRALLSDALATSGLRYEGLRAQFADNTVEFRATVTVHGAPAPAVEPLVSRLFLQPGVQDVRWTATDARPPSPPGPRAVAA</sequence>
<keyword evidence="3" id="KW-1185">Reference proteome</keyword>
<reference evidence="2 3" key="1">
    <citation type="submission" date="2023-03" db="EMBL/GenBank/DDBJ databases">
        <title>Draft genome sequence of Streptomyces sp. RB6PN23 isolated from peat swamp forest in Thailand.</title>
        <authorList>
            <person name="Klaysubun C."/>
            <person name="Duangmal K."/>
        </authorList>
    </citation>
    <scope>NUCLEOTIDE SEQUENCE [LARGE SCALE GENOMIC DNA]</scope>
    <source>
        <strain evidence="2 3">RB6PN23</strain>
    </source>
</reference>
<evidence type="ECO:0000313" key="3">
    <source>
        <dbReference type="Proteomes" id="UP001216579"/>
    </source>
</evidence>
<accession>A0ABT5ZT45</accession>
<dbReference type="InterPro" id="IPR048640">
    <property type="entry name" value="MgtC-like_C"/>
</dbReference>
<comment type="caution">
    <text evidence="2">The sequence shown here is derived from an EMBL/GenBank/DDBJ whole genome shotgun (WGS) entry which is preliminary data.</text>
</comment>
<dbReference type="Proteomes" id="UP001216579">
    <property type="component" value="Unassembled WGS sequence"/>
</dbReference>
<evidence type="ECO:0000259" key="1">
    <source>
        <dbReference type="Pfam" id="PF21770"/>
    </source>
</evidence>
<gene>
    <name evidence="2" type="ORF">P3G67_27090</name>
</gene>
<dbReference type="RefSeq" id="WP_276095840.1">
    <property type="nucleotide sequence ID" value="NZ_JARJBC010000020.1"/>
</dbReference>
<dbReference type="Pfam" id="PF21770">
    <property type="entry name" value="MgtC_SapB_C"/>
    <property type="match status" value="1"/>
</dbReference>
<proteinExistence type="predicted"/>
<dbReference type="Gene3D" id="3.30.70.260">
    <property type="match status" value="1"/>
</dbReference>
<name>A0ABT5ZT45_9ACTN</name>
<evidence type="ECO:0000313" key="2">
    <source>
        <dbReference type="EMBL" id="MDF3292821.1"/>
    </source>
</evidence>